<dbReference type="Proteomes" id="UP000805193">
    <property type="component" value="Unassembled WGS sequence"/>
</dbReference>
<accession>A0AC60PRI6</accession>
<reference evidence="1 2" key="1">
    <citation type="journal article" date="2020" name="Cell">
        <title>Large-Scale Comparative Analyses of Tick Genomes Elucidate Their Genetic Diversity and Vector Capacities.</title>
        <authorList>
            <consortium name="Tick Genome and Microbiome Consortium (TIGMIC)"/>
            <person name="Jia N."/>
            <person name="Wang J."/>
            <person name="Shi W."/>
            <person name="Du L."/>
            <person name="Sun Y."/>
            <person name="Zhan W."/>
            <person name="Jiang J.F."/>
            <person name="Wang Q."/>
            <person name="Zhang B."/>
            <person name="Ji P."/>
            <person name="Bell-Sakyi L."/>
            <person name="Cui X.M."/>
            <person name="Yuan T.T."/>
            <person name="Jiang B.G."/>
            <person name="Yang W.F."/>
            <person name="Lam T.T."/>
            <person name="Chang Q.C."/>
            <person name="Ding S.J."/>
            <person name="Wang X.J."/>
            <person name="Zhu J.G."/>
            <person name="Ruan X.D."/>
            <person name="Zhao L."/>
            <person name="Wei J.T."/>
            <person name="Ye R.Z."/>
            <person name="Que T.C."/>
            <person name="Du C.H."/>
            <person name="Zhou Y.H."/>
            <person name="Cheng J.X."/>
            <person name="Dai P.F."/>
            <person name="Guo W.B."/>
            <person name="Han X.H."/>
            <person name="Huang E.J."/>
            <person name="Li L.F."/>
            <person name="Wei W."/>
            <person name="Gao Y.C."/>
            <person name="Liu J.Z."/>
            <person name="Shao H.Z."/>
            <person name="Wang X."/>
            <person name="Wang C.C."/>
            <person name="Yang T.C."/>
            <person name="Huo Q.B."/>
            <person name="Li W."/>
            <person name="Chen H.Y."/>
            <person name="Chen S.E."/>
            <person name="Zhou L.G."/>
            <person name="Ni X.B."/>
            <person name="Tian J.H."/>
            <person name="Sheng Y."/>
            <person name="Liu T."/>
            <person name="Pan Y.S."/>
            <person name="Xia L.Y."/>
            <person name="Li J."/>
            <person name="Zhao F."/>
            <person name="Cao W.C."/>
        </authorList>
    </citation>
    <scope>NUCLEOTIDE SEQUENCE [LARGE SCALE GENOMIC DNA]</scope>
    <source>
        <strain evidence="1">Iper-2018</strain>
    </source>
</reference>
<comment type="caution">
    <text evidence="1">The sequence shown here is derived from an EMBL/GenBank/DDBJ whole genome shotgun (WGS) entry which is preliminary data.</text>
</comment>
<sequence>MLFRMNLLVVVLCLSMNRPYQFYYFVPLVSFWFVVVFVTMTSIPQVVAASAEANPLQYLYIVLKFVGLFSVVTILYMSEVFFEKIFVTRPWKALFVTTDDSIKEWWFRWKIDRYIISYIILRNISGLLRTRYSTFFAWFGKISLELFIAQYHIWLAADTHGVLVLVPGYPVLNVIVTSFIFVCISHEIHLLTGKLVVFAIPADWRYMVRNLSIFFLILIPIGIHDGMF</sequence>
<proteinExistence type="predicted"/>
<evidence type="ECO:0000313" key="2">
    <source>
        <dbReference type="Proteomes" id="UP000805193"/>
    </source>
</evidence>
<organism evidence="1 2">
    <name type="scientific">Ixodes persulcatus</name>
    <name type="common">Taiga tick</name>
    <dbReference type="NCBI Taxonomy" id="34615"/>
    <lineage>
        <taxon>Eukaryota</taxon>
        <taxon>Metazoa</taxon>
        <taxon>Ecdysozoa</taxon>
        <taxon>Arthropoda</taxon>
        <taxon>Chelicerata</taxon>
        <taxon>Arachnida</taxon>
        <taxon>Acari</taxon>
        <taxon>Parasitiformes</taxon>
        <taxon>Ixodida</taxon>
        <taxon>Ixodoidea</taxon>
        <taxon>Ixodidae</taxon>
        <taxon>Ixodinae</taxon>
        <taxon>Ixodes</taxon>
    </lineage>
</organism>
<evidence type="ECO:0000313" key="1">
    <source>
        <dbReference type="EMBL" id="KAG0423140.1"/>
    </source>
</evidence>
<name>A0AC60PRI6_IXOPE</name>
<keyword evidence="2" id="KW-1185">Reference proteome</keyword>
<dbReference type="EMBL" id="JABSTQ010010142">
    <property type="protein sequence ID" value="KAG0423140.1"/>
    <property type="molecule type" value="Genomic_DNA"/>
</dbReference>
<gene>
    <name evidence="1" type="ORF">HPB47_001077</name>
</gene>
<protein>
    <submittedName>
        <fullName evidence="1">Uncharacterized protein</fullName>
    </submittedName>
</protein>